<name>A0A852R7G4_9ACTN</name>
<dbReference type="PANTHER" id="PTHR13789">
    <property type="entry name" value="MONOOXYGENASE"/>
    <property type="match status" value="1"/>
</dbReference>
<dbReference type="PANTHER" id="PTHR13789:SF309">
    <property type="entry name" value="PUTATIVE (AFU_ORTHOLOGUE AFUA_6G14510)-RELATED"/>
    <property type="match status" value="1"/>
</dbReference>
<keyword evidence="5" id="KW-1185">Reference proteome</keyword>
<comment type="caution">
    <text evidence="4">The sequence shown here is derived from an EMBL/GenBank/DDBJ whole genome shotgun (WGS) entry which is preliminary data.</text>
</comment>
<evidence type="ECO:0000259" key="3">
    <source>
        <dbReference type="Pfam" id="PF01494"/>
    </source>
</evidence>
<dbReference type="EMBL" id="JACCBF010000001">
    <property type="protein sequence ID" value="NYD30823.1"/>
    <property type="molecule type" value="Genomic_DNA"/>
</dbReference>
<dbReference type="Gene3D" id="3.50.50.60">
    <property type="entry name" value="FAD/NAD(P)-binding domain"/>
    <property type="match status" value="1"/>
</dbReference>
<dbReference type="InterPro" id="IPR002938">
    <property type="entry name" value="FAD-bd"/>
</dbReference>
<reference evidence="4 5" key="1">
    <citation type="submission" date="2020-07" db="EMBL/GenBank/DDBJ databases">
        <title>Sequencing the genomes of 1000 actinobacteria strains.</title>
        <authorList>
            <person name="Klenk H.-P."/>
        </authorList>
    </citation>
    <scope>NUCLEOTIDE SEQUENCE [LARGE SCALE GENOMIC DNA]</scope>
    <source>
        <strain evidence="4 5">DSM 19082</strain>
    </source>
</reference>
<evidence type="ECO:0000256" key="2">
    <source>
        <dbReference type="ARBA" id="ARBA00023033"/>
    </source>
</evidence>
<dbReference type="RefSeq" id="WP_179727022.1">
    <property type="nucleotide sequence ID" value="NZ_BAABEF010000001.1"/>
</dbReference>
<evidence type="ECO:0000313" key="4">
    <source>
        <dbReference type="EMBL" id="NYD30823.1"/>
    </source>
</evidence>
<accession>A0A852R7G4</accession>
<dbReference type="PRINTS" id="PR00420">
    <property type="entry name" value="RNGMNOXGNASE"/>
</dbReference>
<dbReference type="InterPro" id="IPR036188">
    <property type="entry name" value="FAD/NAD-bd_sf"/>
</dbReference>
<keyword evidence="1" id="KW-0560">Oxidoreductase</keyword>
<feature type="domain" description="FAD-binding" evidence="3">
    <location>
        <begin position="113"/>
        <end position="305"/>
    </location>
</feature>
<dbReference type="GO" id="GO:0071949">
    <property type="term" value="F:FAD binding"/>
    <property type="evidence" value="ECO:0007669"/>
    <property type="project" value="InterPro"/>
</dbReference>
<dbReference type="GO" id="GO:0004497">
    <property type="term" value="F:monooxygenase activity"/>
    <property type="evidence" value="ECO:0007669"/>
    <property type="project" value="UniProtKB-KW"/>
</dbReference>
<evidence type="ECO:0000256" key="1">
    <source>
        <dbReference type="ARBA" id="ARBA00023002"/>
    </source>
</evidence>
<dbReference type="Proteomes" id="UP000582231">
    <property type="component" value="Unassembled WGS sequence"/>
</dbReference>
<gene>
    <name evidence="4" type="ORF">BJ958_002369</name>
</gene>
<feature type="domain" description="FAD-binding" evidence="3">
    <location>
        <begin position="4"/>
        <end position="92"/>
    </location>
</feature>
<organism evidence="4 5">
    <name type="scientific">Nocardioides kongjuensis</name>
    <dbReference type="NCBI Taxonomy" id="349522"/>
    <lineage>
        <taxon>Bacteria</taxon>
        <taxon>Bacillati</taxon>
        <taxon>Actinomycetota</taxon>
        <taxon>Actinomycetes</taxon>
        <taxon>Propionibacteriales</taxon>
        <taxon>Nocardioidaceae</taxon>
        <taxon>Nocardioides</taxon>
    </lineage>
</organism>
<evidence type="ECO:0000313" key="5">
    <source>
        <dbReference type="Proteomes" id="UP000582231"/>
    </source>
</evidence>
<dbReference type="AlphaFoldDB" id="A0A852R7G4"/>
<sequence length="340" mass="36682">MPTITVLGGGVAGLTLAATLDPTTYDVTLVERHPDRPTVPTVFGIWPFALDALERIGLADRVREDGYALTSAVITADSGRRPVTMSRQGATMWAITRPALLSVLDGAVPDTVTRERRHVADATSLDADLVVAADGARSVVRRQVWGDEPRDTGIVAIRGVAPTPPDMPLDQMREFWGDGMLFGTGPNRLPHGMGTNWYASARRGEESPADALAWAREAYAGWPSLVRETLAAADPQQMVVTTILESRRPRTLVRDRYVLVGDAAHAMSPNLGRGACEAMVDAIALGEALNEHGLDGVRRYARERRRPGQRTRAAAAMVRRISLSPRAGRVVVRLAGGSRS</sequence>
<protein>
    <submittedName>
        <fullName evidence="4">2-polyprenyl-6-methoxyphenol hydroxylase-like FAD-dependent oxidoreductase</fullName>
    </submittedName>
</protein>
<dbReference type="Pfam" id="PF01494">
    <property type="entry name" value="FAD_binding_3"/>
    <property type="match status" value="2"/>
</dbReference>
<dbReference type="InterPro" id="IPR050493">
    <property type="entry name" value="FAD-dep_Monooxygenase_BioMet"/>
</dbReference>
<keyword evidence="2" id="KW-0503">Monooxygenase</keyword>
<proteinExistence type="predicted"/>
<dbReference type="SUPFAM" id="SSF51905">
    <property type="entry name" value="FAD/NAD(P)-binding domain"/>
    <property type="match status" value="1"/>
</dbReference>